<dbReference type="GO" id="GO:0005635">
    <property type="term" value="C:nuclear envelope"/>
    <property type="evidence" value="ECO:0007669"/>
    <property type="project" value="TreeGrafter"/>
</dbReference>
<dbReference type="OMA" id="WVAKTSW"/>
<feature type="compositionally biased region" description="Basic and acidic residues" evidence="8">
    <location>
        <begin position="1035"/>
        <end position="1048"/>
    </location>
</feature>
<dbReference type="GeneID" id="8249212"/>
<sequence>MVASVEELVQVLQATLSPDVATREQAEAYLKQHDYAKGYIVGLMQVASAPQADLGIRQAAAIHLKNISAKGWEPRKEESARLHDEDKATIRANILESFIQSPELIRSQLTEVMRVAVQHDFPERWPDLLPTLMGHLGTDDIARVYGAVQVIQVICRKYEFKDKDEREVLAPVIENAFPRLLQMLQSLIANEAQRRDKTLATLVKLILKTYWNATYLDLPPALMRADVFGAWITCFHQIIGMQVPAEGQPSDRTERKNFPWWKAKKWSLHIANRLFSRYGNPKQVKPEYKEFAKTFKEQVSCVFLQSYMQLLATLSGGGYLPDRIINLALQYLTTALSHGNTYKLMKPHMETLMFNVVFQIVCFNQVDAELWEEDPQEYIRRGNDIIEEMYSPRAAAVNFLVEVCRCRTKENMPKLMGFIVQIFTRCNELGANAPHPELAGALHCIGSLQEKLKTTPGYMEQLEPMLTAHVLPSFQSPHGHVRAKAAWCAGVYAEIEFANPQNFMALFAGVVNCLKDPDLPVKVDAIVSLGSFVETADDISQIRPILPQLLDEFFALMNEVESEEMVFTLETIVEKFGEEIAPYAMGMTQNLVAAFWKLNGSQDQTDEDDFTGALASVGCLRAIATILESLSALPHMYAQLEPALMPIMRKMLGADGYDVYEEVLEILSYMTYYAPAVSPAMWELWPVLISALDGEYGVQYFENILVPMDNYISRGTETFLAHPTCKGDCLRVASGVLLNNDIPEPEMLPAPKLLECVLQNCKGRVDDCVAPYLAVALERLKTCELTYLKDLLIQIVANCLWYNAALTLDILVKNGALGTALQTWFGMLGDRTRKGGNKRKHHRREHDKKVCILGLVALIQTPAQSLPAEVAAGMGQICAAVVSLLVDLREQEKERKEFEAKHPGGFYGWGSDEEDFGGDEDLGDDDEEEEELDHAELEAMAKRATAVNPYRRRTGDEDDDDDDEDFDDGMLTDDENFTSPIDDVDPFILFAETVQVTQSTDVQRFQALAGGLDAAGQQTLQELVAYAPTRREELAKKKAEEEAKKAEAQAKAGPGAIPVQRAGHDAHH</sequence>
<evidence type="ECO:0000256" key="7">
    <source>
        <dbReference type="ARBA" id="ARBA00023242"/>
    </source>
</evidence>
<reference evidence="10 11" key="1">
    <citation type="journal article" date="2009" name="Science">
        <title>Green evolution and dynamic adaptations revealed by genomes of the marine picoeukaryotes Micromonas.</title>
        <authorList>
            <person name="Worden A.Z."/>
            <person name="Lee J.H."/>
            <person name="Mock T."/>
            <person name="Rouze P."/>
            <person name="Simmons M.P."/>
            <person name="Aerts A.L."/>
            <person name="Allen A.E."/>
            <person name="Cuvelier M.L."/>
            <person name="Derelle E."/>
            <person name="Everett M.V."/>
            <person name="Foulon E."/>
            <person name="Grimwood J."/>
            <person name="Gundlach H."/>
            <person name="Henrissat B."/>
            <person name="Napoli C."/>
            <person name="McDonald S.M."/>
            <person name="Parker M.S."/>
            <person name="Rombauts S."/>
            <person name="Salamov A."/>
            <person name="Von Dassow P."/>
            <person name="Badger J.H."/>
            <person name="Coutinho P.M."/>
            <person name="Demir E."/>
            <person name="Dubchak I."/>
            <person name="Gentemann C."/>
            <person name="Eikrem W."/>
            <person name="Gready J.E."/>
            <person name="John U."/>
            <person name="Lanier W."/>
            <person name="Lindquist E.A."/>
            <person name="Lucas S."/>
            <person name="Mayer K.F."/>
            <person name="Moreau H."/>
            <person name="Not F."/>
            <person name="Otillar R."/>
            <person name="Panaud O."/>
            <person name="Pangilinan J."/>
            <person name="Paulsen I."/>
            <person name="Piegu B."/>
            <person name="Poliakov A."/>
            <person name="Robbens S."/>
            <person name="Schmutz J."/>
            <person name="Toulza E."/>
            <person name="Wyss T."/>
            <person name="Zelensky A."/>
            <person name="Zhou K."/>
            <person name="Armbrust E.V."/>
            <person name="Bhattacharya D."/>
            <person name="Goodenough U.W."/>
            <person name="Van de Peer Y."/>
            <person name="Grigoriev I.V."/>
        </authorList>
    </citation>
    <scope>NUCLEOTIDE SEQUENCE [LARGE SCALE GENOMIC DNA]</scope>
    <source>
        <strain evidence="11">RCC299 / NOUM17</strain>
    </source>
</reference>
<dbReference type="PROSITE" id="PS50166">
    <property type="entry name" value="IMPORTIN_B_NT"/>
    <property type="match status" value="1"/>
</dbReference>
<evidence type="ECO:0000313" key="10">
    <source>
        <dbReference type="EMBL" id="ACO67717.1"/>
    </source>
</evidence>
<dbReference type="SUPFAM" id="SSF48371">
    <property type="entry name" value="ARM repeat"/>
    <property type="match status" value="1"/>
</dbReference>
<dbReference type="eggNOG" id="KOG1991">
    <property type="taxonomic scope" value="Eukaryota"/>
</dbReference>
<dbReference type="PANTHER" id="PTHR10997">
    <property type="entry name" value="IMPORTIN-7, 8, 11"/>
    <property type="match status" value="1"/>
</dbReference>
<evidence type="ECO:0000256" key="4">
    <source>
        <dbReference type="ARBA" id="ARBA00022448"/>
    </source>
</evidence>
<keyword evidence="6" id="KW-0653">Protein transport</keyword>
<evidence type="ECO:0000256" key="5">
    <source>
        <dbReference type="ARBA" id="ARBA00022490"/>
    </source>
</evidence>
<protein>
    <recommendedName>
        <fullName evidence="9">Importin N-terminal domain-containing protein</fullName>
    </recommendedName>
</protein>
<evidence type="ECO:0000256" key="2">
    <source>
        <dbReference type="ARBA" id="ARBA00004496"/>
    </source>
</evidence>
<evidence type="ECO:0000256" key="3">
    <source>
        <dbReference type="ARBA" id="ARBA00007991"/>
    </source>
</evidence>
<evidence type="ECO:0000256" key="8">
    <source>
        <dbReference type="SAM" id="MobiDB-lite"/>
    </source>
</evidence>
<dbReference type="OrthoDB" id="760868at2759"/>
<evidence type="ECO:0000259" key="9">
    <source>
        <dbReference type="PROSITE" id="PS50166"/>
    </source>
</evidence>
<keyword evidence="7" id="KW-0539">Nucleus</keyword>
<dbReference type="InterPro" id="IPR016024">
    <property type="entry name" value="ARM-type_fold"/>
</dbReference>
<feature type="compositionally biased region" description="Acidic residues" evidence="8">
    <location>
        <begin position="911"/>
        <end position="933"/>
    </location>
</feature>
<evidence type="ECO:0000313" key="11">
    <source>
        <dbReference type="Proteomes" id="UP000002009"/>
    </source>
</evidence>
<evidence type="ECO:0000256" key="1">
    <source>
        <dbReference type="ARBA" id="ARBA00004123"/>
    </source>
</evidence>
<feature type="region of interest" description="Disordered" evidence="8">
    <location>
        <begin position="896"/>
        <end position="981"/>
    </location>
</feature>
<comment type="similarity">
    <text evidence="3">Belongs to the importin beta family.</text>
</comment>
<evidence type="ECO:0000256" key="6">
    <source>
        <dbReference type="ARBA" id="ARBA00022927"/>
    </source>
</evidence>
<dbReference type="Pfam" id="PF03810">
    <property type="entry name" value="IBN_N"/>
    <property type="match status" value="1"/>
</dbReference>
<name>C1EHN7_MICCC</name>
<dbReference type="Pfam" id="PF25758">
    <property type="entry name" value="TPR_IPO11"/>
    <property type="match status" value="1"/>
</dbReference>
<dbReference type="InterPro" id="IPR011989">
    <property type="entry name" value="ARM-like"/>
</dbReference>
<dbReference type="STRING" id="296587.C1EHN7"/>
<feature type="domain" description="Importin N-terminal" evidence="9">
    <location>
        <begin position="26"/>
        <end position="100"/>
    </location>
</feature>
<dbReference type="FunCoup" id="C1EHN7">
    <property type="interactions" value="2051"/>
</dbReference>
<dbReference type="GO" id="GO:0006606">
    <property type="term" value="P:protein import into nucleus"/>
    <property type="evidence" value="ECO:0007669"/>
    <property type="project" value="TreeGrafter"/>
</dbReference>
<dbReference type="KEGG" id="mis:MICPUN_88792"/>
<dbReference type="Gene3D" id="1.25.10.10">
    <property type="entry name" value="Leucine-rich Repeat Variant"/>
    <property type="match status" value="1"/>
</dbReference>
<dbReference type="EMBL" id="CP001333">
    <property type="protein sequence ID" value="ACO67717.1"/>
    <property type="molecule type" value="Genomic_DNA"/>
</dbReference>
<dbReference type="GO" id="GO:0005829">
    <property type="term" value="C:cytosol"/>
    <property type="evidence" value="ECO:0007669"/>
    <property type="project" value="TreeGrafter"/>
</dbReference>
<dbReference type="InterPro" id="IPR001494">
    <property type="entry name" value="Importin-beta_N"/>
</dbReference>
<dbReference type="SMART" id="SM00913">
    <property type="entry name" value="IBN_N"/>
    <property type="match status" value="1"/>
</dbReference>
<feature type="region of interest" description="Disordered" evidence="8">
    <location>
        <begin position="1035"/>
        <end position="1068"/>
    </location>
</feature>
<dbReference type="InterPro" id="IPR013713">
    <property type="entry name" value="XPO2_central"/>
</dbReference>
<organism evidence="10 11">
    <name type="scientific">Micromonas commoda (strain RCC299 / NOUM17 / CCMP2709)</name>
    <name type="common">Picoplanktonic green alga</name>
    <dbReference type="NCBI Taxonomy" id="296587"/>
    <lineage>
        <taxon>Eukaryota</taxon>
        <taxon>Viridiplantae</taxon>
        <taxon>Chlorophyta</taxon>
        <taxon>Mamiellophyceae</taxon>
        <taxon>Mamiellales</taxon>
        <taxon>Mamiellaceae</taxon>
        <taxon>Micromonas</taxon>
    </lineage>
</organism>
<dbReference type="AlphaFoldDB" id="C1EHN7"/>
<keyword evidence="11" id="KW-1185">Reference proteome</keyword>
<dbReference type="Proteomes" id="UP000002009">
    <property type="component" value="Chromosome 15"/>
</dbReference>
<keyword evidence="5" id="KW-0963">Cytoplasm</keyword>
<accession>C1EHN7</accession>
<dbReference type="RefSeq" id="XP_002506459.1">
    <property type="nucleotide sequence ID" value="XM_002506413.1"/>
</dbReference>
<dbReference type="InParanoid" id="C1EHN7"/>
<dbReference type="GO" id="GO:0031267">
    <property type="term" value="F:small GTPase binding"/>
    <property type="evidence" value="ECO:0007669"/>
    <property type="project" value="InterPro"/>
</dbReference>
<dbReference type="PANTHER" id="PTHR10997:SF18">
    <property type="entry name" value="D-IMPORTIN 7_RANBP7"/>
    <property type="match status" value="1"/>
</dbReference>
<dbReference type="Pfam" id="PF08506">
    <property type="entry name" value="Cse1"/>
    <property type="match status" value="1"/>
</dbReference>
<proteinExistence type="inferred from homology"/>
<dbReference type="InterPro" id="IPR058669">
    <property type="entry name" value="TPR_IPO7/11-like"/>
</dbReference>
<comment type="subcellular location">
    <subcellularLocation>
        <location evidence="2">Cytoplasm</location>
    </subcellularLocation>
    <subcellularLocation>
        <location evidence="1">Nucleus</location>
    </subcellularLocation>
</comment>
<feature type="compositionally biased region" description="Acidic residues" evidence="8">
    <location>
        <begin position="956"/>
        <end position="976"/>
    </location>
</feature>
<gene>
    <name evidence="10" type="ORF">MICPUN_88792</name>
</gene>
<keyword evidence="4" id="KW-0813">Transport</keyword>